<dbReference type="Pfam" id="PF07690">
    <property type="entry name" value="MFS_1"/>
    <property type="match status" value="1"/>
</dbReference>
<dbReference type="InterPro" id="IPR011701">
    <property type="entry name" value="MFS"/>
</dbReference>
<evidence type="ECO:0000259" key="6">
    <source>
        <dbReference type="PROSITE" id="PS50850"/>
    </source>
</evidence>
<feature type="transmembrane region" description="Helical" evidence="5">
    <location>
        <begin position="291"/>
        <end position="312"/>
    </location>
</feature>
<dbReference type="EMBL" id="AAPJ01000008">
    <property type="protein sequence ID" value="EAS48584.1"/>
    <property type="molecule type" value="Genomic_DNA"/>
</dbReference>
<evidence type="ECO:0000313" key="7">
    <source>
        <dbReference type="EMBL" id="EAS48584.1"/>
    </source>
</evidence>
<evidence type="ECO:0000256" key="4">
    <source>
        <dbReference type="SAM" id="MobiDB-lite"/>
    </source>
</evidence>
<evidence type="ECO:0000313" key="8">
    <source>
        <dbReference type="Proteomes" id="UP000000321"/>
    </source>
</evidence>
<dbReference type="InterPro" id="IPR036259">
    <property type="entry name" value="MFS_trans_sf"/>
</dbReference>
<feature type="domain" description="Major facilitator superfamily (MFS) profile" evidence="6">
    <location>
        <begin position="7"/>
        <end position="381"/>
    </location>
</feature>
<feature type="transmembrane region" description="Helical" evidence="5">
    <location>
        <begin position="235"/>
        <end position="253"/>
    </location>
</feature>
<feature type="transmembrane region" description="Helical" evidence="5">
    <location>
        <begin position="98"/>
        <end position="119"/>
    </location>
</feature>
<dbReference type="BioCyc" id="AURANTIMONAS:SI859A1_01068-MONOMER"/>
<name>Q1YEK7_AURMS</name>
<dbReference type="PANTHER" id="PTHR23521">
    <property type="entry name" value="TRANSPORTER MFS SUPERFAMILY"/>
    <property type="match status" value="1"/>
</dbReference>
<dbReference type="SUPFAM" id="SSF103473">
    <property type="entry name" value="MFS general substrate transporter"/>
    <property type="match status" value="1"/>
</dbReference>
<feature type="transmembrane region" description="Helical" evidence="5">
    <location>
        <begin position="265"/>
        <end position="285"/>
    </location>
</feature>
<dbReference type="CDD" id="cd17477">
    <property type="entry name" value="MFS_YcaD_like"/>
    <property type="match status" value="1"/>
</dbReference>
<sequence length="474" mass="50072">MPLQILPIAALLASTFFLMAGAGLMGILLPVRGSIEGWSSYQIGAFGTSYAIAFTIGCFVMPMLVRSAGHVRTFSSLAALLAISVLLSGVLIDPIAWIVFRAMAGFALAGTYMVVESWLNERVTNESRGKIFSIYMVVTMAAMMGGQYVMPLSRPELTIPFMLCAILFALAVIPTALSRAASPKPLTSVKIDVGLIFRNSPVAAVGVLLAGIMSGGWNNMAPVFGQKIGLSTTEIATLVVVAMAGGIVFQVPLGRFSDRMDRRFVMTAAGLIGFVAAVLGVYVDVMPWGSSVYFVVAFILGGIVYPSYSLAVAHANDYAADEDFVKISSGLLILYGVGTMVGPIYAAFLMESFGPEGMFQAVGTSAVAYAAYSYYRTYRREALPVDERADFQTVPLARTQTPTSFTLDPRAEASITAEEELAASDEAEAMASAEAEAEAEAAEAQAAADKPDRDAAAARPVEPVTPPDDKAGGI</sequence>
<accession>Q1YEK7</accession>
<keyword evidence="1 5" id="KW-0812">Transmembrane</keyword>
<feature type="transmembrane region" description="Helical" evidence="5">
    <location>
        <begin position="197"/>
        <end position="215"/>
    </location>
</feature>
<feature type="transmembrane region" description="Helical" evidence="5">
    <location>
        <begin position="73"/>
        <end position="92"/>
    </location>
</feature>
<feature type="transmembrane region" description="Helical" evidence="5">
    <location>
        <begin position="131"/>
        <end position="151"/>
    </location>
</feature>
<evidence type="ECO:0000256" key="5">
    <source>
        <dbReference type="SAM" id="Phobius"/>
    </source>
</evidence>
<keyword evidence="3 5" id="KW-0472">Membrane</keyword>
<evidence type="ECO:0000256" key="2">
    <source>
        <dbReference type="ARBA" id="ARBA00022989"/>
    </source>
</evidence>
<dbReference type="PANTHER" id="PTHR23521:SF3">
    <property type="entry name" value="MFS TRANSPORTER"/>
    <property type="match status" value="1"/>
</dbReference>
<feature type="transmembrane region" description="Helical" evidence="5">
    <location>
        <begin position="157"/>
        <end position="177"/>
    </location>
</feature>
<dbReference type="PROSITE" id="PS50850">
    <property type="entry name" value="MFS"/>
    <property type="match status" value="1"/>
</dbReference>
<organism evidence="7 8">
    <name type="scientific">Aurantimonas manganoxydans (strain ATCC BAA-1229 / DSM 21871 / SI85-9A1)</name>
    <dbReference type="NCBI Taxonomy" id="287752"/>
    <lineage>
        <taxon>Bacteria</taxon>
        <taxon>Pseudomonadati</taxon>
        <taxon>Pseudomonadota</taxon>
        <taxon>Alphaproteobacteria</taxon>
        <taxon>Hyphomicrobiales</taxon>
        <taxon>Aurantimonadaceae</taxon>
        <taxon>Aurantimonas</taxon>
    </lineage>
</organism>
<keyword evidence="8" id="KW-1185">Reference proteome</keyword>
<gene>
    <name evidence="7" type="ORF">SI859A1_01068</name>
</gene>
<reference evidence="7 8" key="1">
    <citation type="journal article" date="2008" name="Appl. Environ. Microbiol.">
        <title>Genomic insights into Mn(II) oxidation by the marine alphaproteobacterium Aurantimonas sp. strain SI85-9A1.</title>
        <authorList>
            <person name="Dick G.J."/>
            <person name="Podell S."/>
            <person name="Johnson H.A."/>
            <person name="Rivera-Espinoza Y."/>
            <person name="Bernier-Latmani R."/>
            <person name="McCarthy J.K."/>
            <person name="Torpey J.W."/>
            <person name="Clement B.G."/>
            <person name="Gaasterland T."/>
            <person name="Tebo B.M."/>
        </authorList>
    </citation>
    <scope>NUCLEOTIDE SEQUENCE [LARGE SCALE GENOMIC DNA]</scope>
    <source>
        <strain evidence="7 8">SI85-9A1</strain>
    </source>
</reference>
<dbReference type="Proteomes" id="UP000000321">
    <property type="component" value="Unassembled WGS sequence"/>
</dbReference>
<dbReference type="OrthoDB" id="9810614at2"/>
<feature type="transmembrane region" description="Helical" evidence="5">
    <location>
        <begin position="7"/>
        <end position="29"/>
    </location>
</feature>
<proteinExistence type="predicted"/>
<dbReference type="InterPro" id="IPR047200">
    <property type="entry name" value="MFS_YcaD-like"/>
</dbReference>
<dbReference type="GO" id="GO:0022857">
    <property type="term" value="F:transmembrane transporter activity"/>
    <property type="evidence" value="ECO:0007669"/>
    <property type="project" value="InterPro"/>
</dbReference>
<feature type="transmembrane region" description="Helical" evidence="5">
    <location>
        <begin position="324"/>
        <end position="346"/>
    </location>
</feature>
<protein>
    <submittedName>
        <fullName evidence="7">Major facilitator superfamily (MFS) transport protein</fullName>
    </submittedName>
</protein>
<evidence type="ECO:0000256" key="3">
    <source>
        <dbReference type="ARBA" id="ARBA00023136"/>
    </source>
</evidence>
<dbReference type="InterPro" id="IPR020846">
    <property type="entry name" value="MFS_dom"/>
</dbReference>
<dbReference type="HOGENOM" id="CLU_035018_1_1_5"/>
<feature type="transmembrane region" description="Helical" evidence="5">
    <location>
        <begin position="41"/>
        <end position="61"/>
    </location>
</feature>
<dbReference type="RefSeq" id="WP_009208930.1">
    <property type="nucleotide sequence ID" value="NZ_BBWP01000022.1"/>
</dbReference>
<dbReference type="AlphaFoldDB" id="Q1YEK7"/>
<feature type="compositionally biased region" description="Acidic residues" evidence="4">
    <location>
        <begin position="418"/>
        <end position="428"/>
    </location>
</feature>
<comment type="caution">
    <text evidence="7">The sequence shown here is derived from an EMBL/GenBank/DDBJ whole genome shotgun (WGS) entry which is preliminary data.</text>
</comment>
<dbReference type="Gene3D" id="1.20.1250.20">
    <property type="entry name" value="MFS general substrate transporter like domains"/>
    <property type="match status" value="2"/>
</dbReference>
<feature type="region of interest" description="Disordered" evidence="4">
    <location>
        <begin position="418"/>
        <end position="474"/>
    </location>
</feature>
<dbReference type="GO" id="GO:0005886">
    <property type="term" value="C:plasma membrane"/>
    <property type="evidence" value="ECO:0007669"/>
    <property type="project" value="TreeGrafter"/>
</dbReference>
<keyword evidence="2 5" id="KW-1133">Transmembrane helix</keyword>
<evidence type="ECO:0000256" key="1">
    <source>
        <dbReference type="ARBA" id="ARBA00022692"/>
    </source>
</evidence>